<dbReference type="OrthoDB" id="249703at2759"/>
<dbReference type="STRING" id="576137.A0A1L7WC06"/>
<name>A0A1L7WC06_9HELO</name>
<reference evidence="3 4" key="1">
    <citation type="submission" date="2016-03" db="EMBL/GenBank/DDBJ databases">
        <authorList>
            <person name="Ploux O."/>
        </authorList>
    </citation>
    <scope>NUCLEOTIDE SEQUENCE [LARGE SCALE GENOMIC DNA]</scope>
    <source>
        <strain evidence="3 4">UAMH 11012</strain>
    </source>
</reference>
<dbReference type="EMBL" id="FJOG01000001">
    <property type="protein sequence ID" value="CZR50316.1"/>
    <property type="molecule type" value="Genomic_DNA"/>
</dbReference>
<dbReference type="Gene3D" id="3.40.50.1820">
    <property type="entry name" value="alpha/beta hydrolase"/>
    <property type="match status" value="1"/>
</dbReference>
<protein>
    <submittedName>
        <fullName evidence="3">Related to hydrolases or acyltransferases (Alpha/beta hydrolase superfamily)</fullName>
    </submittedName>
</protein>
<dbReference type="PANTHER" id="PTHR22946:SF12">
    <property type="entry name" value="CONIDIAL PIGMENT BIOSYNTHESIS PROTEIN AYG1 (AFU_ORTHOLOGUE AFUA_2G17550)"/>
    <property type="match status" value="1"/>
</dbReference>
<dbReference type="InterPro" id="IPR029058">
    <property type="entry name" value="AB_hydrolase_fold"/>
</dbReference>
<keyword evidence="3" id="KW-0808">Transferase</keyword>
<evidence type="ECO:0000256" key="1">
    <source>
        <dbReference type="ARBA" id="ARBA00038115"/>
    </source>
</evidence>
<dbReference type="GO" id="GO:0016787">
    <property type="term" value="F:hydrolase activity"/>
    <property type="evidence" value="ECO:0007669"/>
    <property type="project" value="UniProtKB-KW"/>
</dbReference>
<dbReference type="Gene3D" id="1.20.1440.110">
    <property type="entry name" value="acylaminoacyl peptidase"/>
    <property type="match status" value="1"/>
</dbReference>
<keyword evidence="3" id="KW-0378">Hydrolase</keyword>
<dbReference type="GO" id="GO:0016746">
    <property type="term" value="F:acyltransferase activity"/>
    <property type="evidence" value="ECO:0007669"/>
    <property type="project" value="UniProtKB-KW"/>
</dbReference>
<evidence type="ECO:0000313" key="3">
    <source>
        <dbReference type="EMBL" id="CZR50316.1"/>
    </source>
</evidence>
<proteinExistence type="inferred from homology"/>
<feature type="domain" description="AB hydrolase-1" evidence="2">
    <location>
        <begin position="170"/>
        <end position="336"/>
    </location>
</feature>
<keyword evidence="4" id="KW-1185">Reference proteome</keyword>
<organism evidence="3 4">
    <name type="scientific">Phialocephala subalpina</name>
    <dbReference type="NCBI Taxonomy" id="576137"/>
    <lineage>
        <taxon>Eukaryota</taxon>
        <taxon>Fungi</taxon>
        <taxon>Dikarya</taxon>
        <taxon>Ascomycota</taxon>
        <taxon>Pezizomycotina</taxon>
        <taxon>Leotiomycetes</taxon>
        <taxon>Helotiales</taxon>
        <taxon>Mollisiaceae</taxon>
        <taxon>Phialocephala</taxon>
        <taxon>Phialocephala fortinii species complex</taxon>
    </lineage>
</organism>
<evidence type="ECO:0000313" key="4">
    <source>
        <dbReference type="Proteomes" id="UP000184330"/>
    </source>
</evidence>
<dbReference type="Pfam" id="PF12697">
    <property type="entry name" value="Abhydrolase_6"/>
    <property type="match status" value="1"/>
</dbReference>
<dbReference type="SUPFAM" id="SSF53474">
    <property type="entry name" value="alpha/beta-Hydrolases"/>
    <property type="match status" value="1"/>
</dbReference>
<accession>A0A1L7WC06</accession>
<dbReference type="InterPro" id="IPR000073">
    <property type="entry name" value="AB_hydrolase_1"/>
</dbReference>
<dbReference type="AlphaFoldDB" id="A0A1L7WC06"/>
<evidence type="ECO:0000259" key="2">
    <source>
        <dbReference type="Pfam" id="PF12697"/>
    </source>
</evidence>
<dbReference type="Proteomes" id="UP000184330">
    <property type="component" value="Unassembled WGS sequence"/>
</dbReference>
<sequence length="397" mass="43544">MFPLSTDESFHFEILRALALARYNGADINEVLIAASKIIAGDFESFFNEFNTLANRTLSRASSIDTKKHPVSARDAYFAASSYFRSADFYLHGNKSDPRINELWKKQTEAFDKAIALLDVPGERMLLKGEGFDVPAIFYGVKGEGRKPTMIIGSGFDGAQEEAMHTNGFAALERGWNVITYEGPGQPSVVRDQGLGFIPEWEKVVIPVVDYLQTRKDVDIKKIGLIGISMGGYLAVRAAAFEHRLAAAIAIDGVYSVGDAVEKMAGPLANPEGGVDVDKLATEWLNNPKVPSKVRWGIGHGLWAFQTNSAKEYLDRTKLMTLEGVTDKIQCPVWVGLAQEDIFFGGQPEKVKGALGEKATLATLTQEDAAGEHCHVGAAAFMNQQVFDWFEDVVEKK</sequence>
<dbReference type="PANTHER" id="PTHR22946">
    <property type="entry name" value="DIENELACTONE HYDROLASE DOMAIN-CONTAINING PROTEIN-RELATED"/>
    <property type="match status" value="1"/>
</dbReference>
<dbReference type="InterPro" id="IPR050261">
    <property type="entry name" value="FrsA_esterase"/>
</dbReference>
<gene>
    <name evidence="3" type="ORF">PAC_00188</name>
</gene>
<keyword evidence="3" id="KW-0012">Acyltransferase</keyword>
<comment type="similarity">
    <text evidence="1">Belongs to the AB hydrolase superfamily. FUS2 hydrolase family.</text>
</comment>